<protein>
    <recommendedName>
        <fullName evidence="1">Dimethylamine monooxygenase subunit DmmA-like C-terminal domain-containing protein</fullName>
    </recommendedName>
</protein>
<comment type="caution">
    <text evidence="2">The sequence shown here is derived from an EMBL/GenBank/DDBJ whole genome shotgun (WGS) entry which is preliminary data.</text>
</comment>
<dbReference type="InterPro" id="IPR048037">
    <property type="entry name" value="DmmA-like_C"/>
</dbReference>
<gene>
    <name evidence="2" type="ORF">HER39_14885</name>
</gene>
<reference evidence="2 3" key="1">
    <citation type="submission" date="2020-04" db="EMBL/GenBank/DDBJ databases">
        <authorList>
            <person name="Liu S."/>
        </authorList>
    </citation>
    <scope>NUCLEOTIDE SEQUENCE [LARGE SCALE GENOMIC DNA]</scope>
    <source>
        <strain evidence="2 3">CGMCC 1.15091</strain>
    </source>
</reference>
<evidence type="ECO:0000259" key="1">
    <source>
        <dbReference type="Pfam" id="PF22289"/>
    </source>
</evidence>
<dbReference type="EMBL" id="JAAZSR010000318">
    <property type="protein sequence ID" value="NKX51827.1"/>
    <property type="molecule type" value="Genomic_DNA"/>
</dbReference>
<dbReference type="NCBIfam" id="NF041259">
    <property type="entry name" value="mono_DmmA_fam"/>
    <property type="match status" value="1"/>
</dbReference>
<dbReference type="Proteomes" id="UP000523795">
    <property type="component" value="Unassembled WGS sequence"/>
</dbReference>
<sequence length="110" mass="12262">MDYRDLAQRLSRRSRVGDRVAVAGPEVGVLSVRASLLAVGFLRTELVLHATGMEEIRVRCAHCRTARRFIARPGAAVPCGRCGYRLIVHHHFSPTHAAYLGFRIDAEDHD</sequence>
<keyword evidence="3" id="KW-1185">Reference proteome</keyword>
<evidence type="ECO:0000313" key="3">
    <source>
        <dbReference type="Proteomes" id="UP000523795"/>
    </source>
</evidence>
<evidence type="ECO:0000313" key="2">
    <source>
        <dbReference type="EMBL" id="NKX51827.1"/>
    </source>
</evidence>
<organism evidence="2 3">
    <name type="scientific">Arthrobacter deserti</name>
    <dbReference type="NCBI Taxonomy" id="1742687"/>
    <lineage>
        <taxon>Bacteria</taxon>
        <taxon>Bacillati</taxon>
        <taxon>Actinomycetota</taxon>
        <taxon>Actinomycetes</taxon>
        <taxon>Micrococcales</taxon>
        <taxon>Micrococcaceae</taxon>
        <taxon>Arthrobacter</taxon>
    </lineage>
</organism>
<proteinExistence type="predicted"/>
<feature type="domain" description="Dimethylamine monooxygenase subunit DmmA-like C-terminal" evidence="1">
    <location>
        <begin position="57"/>
        <end position="101"/>
    </location>
</feature>
<accession>A0ABX1JVL6</accession>
<dbReference type="Pfam" id="PF22289">
    <property type="entry name" value="DmmA-like_C"/>
    <property type="match status" value="1"/>
</dbReference>
<name>A0ABX1JVL6_9MICC</name>